<dbReference type="Proteomes" id="UP000054399">
    <property type="component" value="Unassembled WGS sequence"/>
</dbReference>
<evidence type="ECO:0000256" key="1">
    <source>
        <dbReference type="SAM" id="MobiDB-lite"/>
    </source>
</evidence>
<feature type="region of interest" description="Disordered" evidence="1">
    <location>
        <begin position="141"/>
        <end position="262"/>
    </location>
</feature>
<name>A0ABR3BXB2_9TREE</name>
<protein>
    <recommendedName>
        <fullName evidence="4">FHA domain-containing protein</fullName>
    </recommendedName>
</protein>
<feature type="compositionally biased region" description="Polar residues" evidence="1">
    <location>
        <begin position="288"/>
        <end position="315"/>
    </location>
</feature>
<evidence type="ECO:0000313" key="3">
    <source>
        <dbReference type="Proteomes" id="UP000054399"/>
    </source>
</evidence>
<gene>
    <name evidence="2" type="ORF">I308_102330</name>
</gene>
<feature type="compositionally biased region" description="Basic residues" evidence="1">
    <location>
        <begin position="155"/>
        <end position="170"/>
    </location>
</feature>
<proteinExistence type="predicted"/>
<feature type="region of interest" description="Disordered" evidence="1">
    <location>
        <begin position="280"/>
        <end position="321"/>
    </location>
</feature>
<dbReference type="RefSeq" id="XP_066615657.1">
    <property type="nucleotide sequence ID" value="XM_066756880.1"/>
</dbReference>
<organism evidence="2 3">
    <name type="scientific">Cryptococcus tetragattii IND107</name>
    <dbReference type="NCBI Taxonomy" id="1296105"/>
    <lineage>
        <taxon>Eukaryota</taxon>
        <taxon>Fungi</taxon>
        <taxon>Dikarya</taxon>
        <taxon>Basidiomycota</taxon>
        <taxon>Agaricomycotina</taxon>
        <taxon>Tremellomycetes</taxon>
        <taxon>Tremellales</taxon>
        <taxon>Cryptococcaceae</taxon>
        <taxon>Cryptococcus</taxon>
        <taxon>Cryptococcus gattii species complex</taxon>
    </lineage>
</organism>
<dbReference type="GeneID" id="91989188"/>
<keyword evidence="3" id="KW-1185">Reference proteome</keyword>
<evidence type="ECO:0000313" key="2">
    <source>
        <dbReference type="EMBL" id="KAL0252937.1"/>
    </source>
</evidence>
<feature type="compositionally biased region" description="Low complexity" evidence="1">
    <location>
        <begin position="191"/>
        <end position="205"/>
    </location>
</feature>
<accession>A0ABR3BXB2</accession>
<reference evidence="2" key="1">
    <citation type="submission" date="2015-01" db="EMBL/GenBank/DDBJ databases">
        <authorList>
            <consortium name="The Broad Institute Genomics Platform"/>
            <person name="Cuomo C."/>
            <person name="Litvintseva A."/>
            <person name="Chen Y."/>
            <person name="Heitman J."/>
            <person name="Sun S."/>
            <person name="Springer D."/>
            <person name="Dromer F."/>
            <person name="Young S."/>
            <person name="Zeng Q."/>
            <person name="Gargeya S."/>
            <person name="Abouelleil A."/>
            <person name="Alvarado L."/>
            <person name="Chapman S.B."/>
            <person name="Gainer-Dewar J."/>
            <person name="Goldberg J."/>
            <person name="Griggs A."/>
            <person name="Gujja S."/>
            <person name="Hansen M."/>
            <person name="Howarth C."/>
            <person name="Imamovic A."/>
            <person name="Larimer J."/>
            <person name="Murphy C."/>
            <person name="Naylor J."/>
            <person name="Pearson M."/>
            <person name="Priest M."/>
            <person name="Roberts A."/>
            <person name="Saif S."/>
            <person name="Shea T."/>
            <person name="Sykes S."/>
            <person name="Wortman J."/>
            <person name="Nusbaum C."/>
            <person name="Birren B."/>
        </authorList>
    </citation>
    <scope>NUCLEOTIDE SEQUENCE</scope>
    <source>
        <strain evidence="2">IND107</strain>
    </source>
</reference>
<feature type="compositionally biased region" description="Polar residues" evidence="1">
    <location>
        <begin position="212"/>
        <end position="227"/>
    </location>
</feature>
<reference evidence="2" key="2">
    <citation type="submission" date="2024-01" db="EMBL/GenBank/DDBJ databases">
        <title>Comparative genomics of Cryptococcus and Kwoniella reveals pathogenesis evolution and contrasting modes of karyotype evolution via chromosome fusion or intercentromeric recombination.</title>
        <authorList>
            <person name="Coelho M.A."/>
            <person name="David-Palma M."/>
            <person name="Shea T."/>
            <person name="Bowers K."/>
            <person name="Mcginley-Smith S."/>
            <person name="Mohammad A.W."/>
            <person name="Gnirke A."/>
            <person name="Yurkov A.M."/>
            <person name="Nowrousian M."/>
            <person name="Sun S."/>
            <person name="Cuomo C.A."/>
            <person name="Heitman J."/>
        </authorList>
    </citation>
    <scope>NUCLEOTIDE SEQUENCE</scope>
    <source>
        <strain evidence="2">IND107</strain>
    </source>
</reference>
<comment type="caution">
    <text evidence="2">The sequence shown here is derived from an EMBL/GenBank/DDBJ whole genome shotgun (WGS) entry which is preliminary data.</text>
</comment>
<sequence length="601" mass="65666">MTSLELPLARLSIPTPRLVPAGASPKSLNWDSYSNCLIRMNVTSDPASLRLQIMHGSTTLIIRDLSASDLINGSVTRRITHTGQQAAFRYDWPLNAGVVVKTQECFQVIFQDATYLVSLLDHIKPFFTLQTSTIKPITVTASQQTQVQAKENLPTKKKTLSKPRQKKRMTKPTQITASPEGGLAGAAKAITNSSSTSQPSSASNPRALEANTFGSSSTAKSSDTDGTVPSILSPAGSRPVAKDIGRQSPPPAHGTSTFSVNDPTIAGLKRKLLAGFDPGTIAPITMHPPSQTTKIMGSASHSEVQTQQAASSHSVTYKGDPKSTTNVDAILNCHFPPTVPVQKPASTTQPSPVDLITFSSPIMSSISHPPAPGPARMILGGSSDVEIGSECHWPVMLTEERQREATLKKLVEEDFDVEMNPEDGSAVRKPNLLLKFAFCLPKPLKHYFPNQQPWATPPVSYGPLPMALSLAVSGPTSYELSDQKLSELICQIFRDPKFTNLYTKVSHILSQASIAQYHNPYPTPSESYASLPPFTPPGEGVYSHGYIDWSCYNHLWQDRSNYNRPASSLEYNDDPAIWKRMRMGGEDMYLYDDLEEEDRMR</sequence>
<dbReference type="EMBL" id="ATAM02000003">
    <property type="protein sequence ID" value="KAL0252937.1"/>
    <property type="molecule type" value="Genomic_DNA"/>
</dbReference>
<evidence type="ECO:0008006" key="4">
    <source>
        <dbReference type="Google" id="ProtNLM"/>
    </source>
</evidence>